<keyword evidence="3" id="KW-1185">Reference proteome</keyword>
<protein>
    <submittedName>
        <fullName evidence="2">Uncharacterized protein</fullName>
    </submittedName>
</protein>
<dbReference type="KEGG" id="ccro:CMC5_067490"/>
<evidence type="ECO:0000313" key="3">
    <source>
        <dbReference type="Proteomes" id="UP000067626"/>
    </source>
</evidence>
<proteinExistence type="predicted"/>
<feature type="compositionally biased region" description="Basic and acidic residues" evidence="1">
    <location>
        <begin position="1"/>
        <end position="11"/>
    </location>
</feature>
<feature type="region of interest" description="Disordered" evidence="1">
    <location>
        <begin position="1"/>
        <end position="21"/>
    </location>
</feature>
<organism evidence="2 3">
    <name type="scientific">Chondromyces crocatus</name>
    <dbReference type="NCBI Taxonomy" id="52"/>
    <lineage>
        <taxon>Bacteria</taxon>
        <taxon>Pseudomonadati</taxon>
        <taxon>Myxococcota</taxon>
        <taxon>Polyangia</taxon>
        <taxon>Polyangiales</taxon>
        <taxon>Polyangiaceae</taxon>
        <taxon>Chondromyces</taxon>
    </lineage>
</organism>
<dbReference type="EMBL" id="CP012159">
    <property type="protein sequence ID" value="AKT42523.1"/>
    <property type="molecule type" value="Genomic_DNA"/>
</dbReference>
<gene>
    <name evidence="2" type="ORF">CMC5_067490</name>
</gene>
<evidence type="ECO:0000256" key="1">
    <source>
        <dbReference type="SAM" id="MobiDB-lite"/>
    </source>
</evidence>
<accession>A0A0K1EPH6</accession>
<name>A0A0K1EPH6_CHOCO</name>
<dbReference type="Proteomes" id="UP000067626">
    <property type="component" value="Chromosome"/>
</dbReference>
<reference evidence="2 3" key="1">
    <citation type="submission" date="2015-07" db="EMBL/GenBank/DDBJ databases">
        <title>Genome analysis of myxobacterium Chondromyces crocatus Cm c5 reveals a high potential for natural compound synthesis and the genetic basis for the loss of fruiting body formation.</title>
        <authorList>
            <person name="Zaburannyi N."/>
            <person name="Bunk B."/>
            <person name="Maier J."/>
            <person name="Overmann J."/>
            <person name="Mueller R."/>
        </authorList>
    </citation>
    <scope>NUCLEOTIDE SEQUENCE [LARGE SCALE GENOMIC DNA]</scope>
    <source>
        <strain evidence="2 3">Cm c5</strain>
    </source>
</reference>
<evidence type="ECO:0000313" key="2">
    <source>
        <dbReference type="EMBL" id="AKT42523.1"/>
    </source>
</evidence>
<dbReference type="AlphaFoldDB" id="A0A0K1EPH6"/>
<sequence length="46" mass="5087">MKSCHESRHDGGMPQRQARPRAYPAMNPATMAGFRLAAFPCVETPL</sequence>